<feature type="domain" description="PRD" evidence="8">
    <location>
        <begin position="449"/>
        <end position="554"/>
    </location>
</feature>
<dbReference type="InterPro" id="IPR036390">
    <property type="entry name" value="WH_DNA-bd_sf"/>
</dbReference>
<dbReference type="Gene3D" id="3.40.50.300">
    <property type="entry name" value="P-loop containing nucleotide triphosphate hydrolases"/>
    <property type="match status" value="1"/>
</dbReference>
<organism evidence="9 10">
    <name type="scientific">Paratissierella segnis</name>
    <dbReference type="NCBI Taxonomy" id="2763679"/>
    <lineage>
        <taxon>Bacteria</taxon>
        <taxon>Bacillati</taxon>
        <taxon>Bacillota</taxon>
        <taxon>Tissierellia</taxon>
        <taxon>Tissierellales</taxon>
        <taxon>Tissierellaceae</taxon>
        <taxon>Paratissierella</taxon>
    </lineage>
</organism>
<keyword evidence="5" id="KW-0238">DNA-binding</keyword>
<dbReference type="GO" id="GO:0009401">
    <property type="term" value="P:phosphoenolpyruvate-dependent sugar phosphotransferase system"/>
    <property type="evidence" value="ECO:0007669"/>
    <property type="project" value="InterPro"/>
</dbReference>
<dbReference type="Gene3D" id="1.10.1790.10">
    <property type="entry name" value="PRD domain"/>
    <property type="match status" value="2"/>
</dbReference>
<dbReference type="Gene3D" id="3.40.50.510">
    <property type="entry name" value="Phosphotransferase system, mannose-type IIA component"/>
    <property type="match status" value="1"/>
</dbReference>
<keyword evidence="10" id="KW-1185">Reference proteome</keyword>
<dbReference type="GO" id="GO:0005524">
    <property type="term" value="F:ATP binding"/>
    <property type="evidence" value="ECO:0007669"/>
    <property type="project" value="UniProtKB-KW"/>
</dbReference>
<evidence type="ECO:0000256" key="3">
    <source>
        <dbReference type="ARBA" id="ARBA00022777"/>
    </source>
</evidence>
<accession>A0A926EQE2</accession>
<evidence type="ECO:0000256" key="1">
    <source>
        <dbReference type="ARBA" id="ARBA00022679"/>
    </source>
</evidence>
<dbReference type="InterPro" id="IPR027417">
    <property type="entry name" value="P-loop_NTPase"/>
</dbReference>
<dbReference type="InterPro" id="IPR033887">
    <property type="entry name" value="PTS_IIA_man"/>
</dbReference>
<dbReference type="InterPro" id="IPR011991">
    <property type="entry name" value="ArsR-like_HTH"/>
</dbReference>
<keyword evidence="2" id="KW-0547">Nucleotide-binding</keyword>
<dbReference type="SUPFAM" id="SSF63520">
    <property type="entry name" value="PTS-regulatory domain, PRD"/>
    <property type="match status" value="2"/>
</dbReference>
<dbReference type="GO" id="GO:0006355">
    <property type="term" value="P:regulation of DNA-templated transcription"/>
    <property type="evidence" value="ECO:0007669"/>
    <property type="project" value="InterPro"/>
</dbReference>
<evidence type="ECO:0000256" key="5">
    <source>
        <dbReference type="ARBA" id="ARBA00023125"/>
    </source>
</evidence>
<feature type="domain" description="PTS EIIA type-4" evidence="7">
    <location>
        <begin position="556"/>
        <end position="686"/>
    </location>
</feature>
<dbReference type="CDD" id="cd00009">
    <property type="entry name" value="AAA"/>
    <property type="match status" value="1"/>
</dbReference>
<dbReference type="Gene3D" id="1.10.10.10">
    <property type="entry name" value="Winged helix-like DNA-binding domain superfamily/Winged helix DNA-binding domain"/>
    <property type="match status" value="1"/>
</dbReference>
<dbReference type="SUPFAM" id="SSF46785">
    <property type="entry name" value="Winged helix' DNA-binding domain"/>
    <property type="match status" value="1"/>
</dbReference>
<comment type="caution">
    <text evidence="9">The sequence shown here is derived from an EMBL/GenBank/DDBJ whole genome shotgun (WGS) entry which is preliminary data.</text>
</comment>
<evidence type="ECO:0000313" key="10">
    <source>
        <dbReference type="Proteomes" id="UP000601171"/>
    </source>
</evidence>
<dbReference type="RefSeq" id="WP_262428341.1">
    <property type="nucleotide sequence ID" value="NZ_JACRTG010000004.1"/>
</dbReference>
<dbReference type="InterPro" id="IPR004701">
    <property type="entry name" value="PTS_EIIA_man-typ"/>
</dbReference>
<dbReference type="GO" id="GO:0016020">
    <property type="term" value="C:membrane"/>
    <property type="evidence" value="ECO:0007669"/>
    <property type="project" value="InterPro"/>
</dbReference>
<dbReference type="PROSITE" id="PS51372">
    <property type="entry name" value="PRD_2"/>
    <property type="match status" value="2"/>
</dbReference>
<keyword evidence="4" id="KW-0067">ATP-binding</keyword>
<evidence type="ECO:0000259" key="8">
    <source>
        <dbReference type="PROSITE" id="PS51372"/>
    </source>
</evidence>
<sequence length="904" mass="102838">MKRIEKVYEIVSKICMKEYKETGEIRGLSASEIADILGLQRTNVSSDLNKLFKDGRIEKLKGKPVLYKVNNLNFLIEEEKDNVIKDDKDIFSKIIGENQSLKNAVQQAKAAIIYPPNGLHTLLYGETGTGKSMFAEIMYKYAKEIGKIGKDAPFAAFNCADYANNPQLLMAQLFGVKKGAYTGAEEEKIGVVGKANKGVLFLDEIHRLPPEGQEMLFYLIDKGIYRKLGEPNADYHSKLLIICATTENINSTLLRTFIRRIPMIIQFPPLKDRTIEERYQLIERFFKSEAACIKKDISVTANSMKALLLYDCPNNIGQLKSDIKLCCAKAFLQSKTDKDNKICVHSEDLPGYVLRGALKYKENKDEIDKLIKNKSVISFTVDQTNSLYNNGDMKIYNFYEALEEKRNTLKSKGLSENDIDIVMSLDVDTYLKRYILNTENKNLEALYKVVDKRIVDIVEKFLKEAEERLHREFNSKIFHALSMHLASSIERINSGKKIENNQLEDIRKHHKLEYDVAIGLKNDLKANLDINLPDDEIGFIAMFLYMDQKEDDSEGRVAVLVAMHGESAATSIADVANRLLEEKHAVGYNMTLDEKPEKALENIMGVVKEINEGKGIIFLVDMGSLVFFGDMIYEKTKIPVRTVEMVSTPIVLEATRKALLNSSLEEVYDSCIKLSPFTGRIYRDSIKFSNKLKNDVILTACITGKGTAIKLKNILEQKINASGYDIDIIPVEVSDNVIFKNNIQKIKQKKNILAVIGPLDPKEEDMIYFSIADTFNEDKLTLLENSFEILKVINNMKDVVDKTIDIDAYMYIEGFKKFYIRLFNSGVPITENVVLGLILHIGCAVERVLNENETIHTKNKEAMIKHHINEFKIIKNAVIPIESLFNITFLDEEYVNIMKIVYQL</sequence>
<dbReference type="PROSITE" id="PS51096">
    <property type="entry name" value="PTS_EIIA_TYPE_4"/>
    <property type="match status" value="1"/>
</dbReference>
<dbReference type="Pfam" id="PF03610">
    <property type="entry name" value="EIIA-man"/>
    <property type="match status" value="1"/>
</dbReference>
<dbReference type="Proteomes" id="UP000601171">
    <property type="component" value="Unassembled WGS sequence"/>
</dbReference>
<dbReference type="CDD" id="cd00006">
    <property type="entry name" value="PTS_IIA_man"/>
    <property type="match status" value="1"/>
</dbReference>
<dbReference type="InterPro" id="IPR003593">
    <property type="entry name" value="AAA+_ATPase"/>
</dbReference>
<evidence type="ECO:0000256" key="2">
    <source>
        <dbReference type="ARBA" id="ARBA00022741"/>
    </source>
</evidence>
<dbReference type="InterPro" id="IPR036388">
    <property type="entry name" value="WH-like_DNA-bd_sf"/>
</dbReference>
<evidence type="ECO:0000313" key="9">
    <source>
        <dbReference type="EMBL" id="MBC8586871.1"/>
    </source>
</evidence>
<dbReference type="EMBL" id="JACRTG010000004">
    <property type="protein sequence ID" value="MBC8586871.1"/>
    <property type="molecule type" value="Genomic_DNA"/>
</dbReference>
<dbReference type="Pfam" id="PF00158">
    <property type="entry name" value="Sigma54_activat"/>
    <property type="match status" value="1"/>
</dbReference>
<evidence type="ECO:0000256" key="4">
    <source>
        <dbReference type="ARBA" id="ARBA00022840"/>
    </source>
</evidence>
<feature type="domain" description="Sigma-54 factor interaction" evidence="6">
    <location>
        <begin position="94"/>
        <end position="328"/>
    </location>
</feature>
<feature type="domain" description="PRD" evidence="8">
    <location>
        <begin position="803"/>
        <end position="904"/>
    </location>
</feature>
<dbReference type="PROSITE" id="PS50045">
    <property type="entry name" value="SIGMA54_INTERACT_4"/>
    <property type="match status" value="1"/>
</dbReference>
<dbReference type="InterPro" id="IPR002078">
    <property type="entry name" value="Sigma_54_int"/>
</dbReference>
<dbReference type="GO" id="GO:0016301">
    <property type="term" value="F:kinase activity"/>
    <property type="evidence" value="ECO:0007669"/>
    <property type="project" value="UniProtKB-KW"/>
</dbReference>
<dbReference type="AlphaFoldDB" id="A0A926EQE2"/>
<proteinExistence type="predicted"/>
<dbReference type="SUPFAM" id="SSF53062">
    <property type="entry name" value="PTS system fructose IIA component-like"/>
    <property type="match status" value="1"/>
</dbReference>
<dbReference type="InterPro" id="IPR036634">
    <property type="entry name" value="PRD_sf"/>
</dbReference>
<dbReference type="InterPro" id="IPR036662">
    <property type="entry name" value="PTS_EIIA_man-typ_sf"/>
</dbReference>
<dbReference type="PANTHER" id="PTHR32071">
    <property type="entry name" value="TRANSCRIPTIONAL REGULATORY PROTEIN"/>
    <property type="match status" value="1"/>
</dbReference>
<reference evidence="9" key="1">
    <citation type="submission" date="2020-08" db="EMBL/GenBank/DDBJ databases">
        <title>Genome public.</title>
        <authorList>
            <person name="Liu C."/>
            <person name="Sun Q."/>
        </authorList>
    </citation>
    <scope>NUCLEOTIDE SEQUENCE</scope>
    <source>
        <strain evidence="9">BX21</strain>
    </source>
</reference>
<evidence type="ECO:0000259" key="6">
    <source>
        <dbReference type="PROSITE" id="PS50045"/>
    </source>
</evidence>
<keyword evidence="3" id="KW-0418">Kinase</keyword>
<dbReference type="PANTHER" id="PTHR32071:SF38">
    <property type="entry name" value="PSP OPERON TRANSCRIPTIONAL ACTIVATOR"/>
    <property type="match status" value="1"/>
</dbReference>
<dbReference type="InterPro" id="IPR011608">
    <property type="entry name" value="PRD"/>
</dbReference>
<evidence type="ECO:0000259" key="7">
    <source>
        <dbReference type="PROSITE" id="PS51096"/>
    </source>
</evidence>
<dbReference type="SMART" id="SM00382">
    <property type="entry name" value="AAA"/>
    <property type="match status" value="1"/>
</dbReference>
<protein>
    <submittedName>
        <fullName evidence="9">Sigma 54-interacting transcriptional regulator</fullName>
    </submittedName>
</protein>
<keyword evidence="1" id="KW-0808">Transferase</keyword>
<dbReference type="CDD" id="cd00090">
    <property type="entry name" value="HTH_ARSR"/>
    <property type="match status" value="1"/>
</dbReference>
<dbReference type="SUPFAM" id="SSF52540">
    <property type="entry name" value="P-loop containing nucleoside triphosphate hydrolases"/>
    <property type="match status" value="1"/>
</dbReference>
<dbReference type="GO" id="GO:0003677">
    <property type="term" value="F:DNA binding"/>
    <property type="evidence" value="ECO:0007669"/>
    <property type="project" value="UniProtKB-KW"/>
</dbReference>
<dbReference type="Pfam" id="PF00874">
    <property type="entry name" value="PRD"/>
    <property type="match status" value="2"/>
</dbReference>
<gene>
    <name evidence="9" type="ORF">H8707_01275</name>
</gene>
<name>A0A926EQE2_9FIRM</name>